<protein>
    <submittedName>
        <fullName evidence="8">Conjugal transfer protein TraR</fullName>
    </submittedName>
</protein>
<dbReference type="AlphaFoldDB" id="A0A0H0XST3"/>
<comment type="caution">
    <text evidence="8">The sequence shown here is derived from an EMBL/GenBank/DDBJ whole genome shotgun (WGS) entry which is preliminary data.</text>
</comment>
<organism evidence="8 9">
    <name type="scientific">Aurantiacibacter marinus</name>
    <dbReference type="NCBI Taxonomy" id="874156"/>
    <lineage>
        <taxon>Bacteria</taxon>
        <taxon>Pseudomonadati</taxon>
        <taxon>Pseudomonadota</taxon>
        <taxon>Alphaproteobacteria</taxon>
        <taxon>Sphingomonadales</taxon>
        <taxon>Erythrobacteraceae</taxon>
        <taxon>Aurantiacibacter</taxon>
    </lineage>
</organism>
<evidence type="ECO:0000256" key="2">
    <source>
        <dbReference type="ARBA" id="ARBA00022771"/>
    </source>
</evidence>
<dbReference type="OrthoDB" id="1121111at2"/>
<dbReference type="STRING" id="874156.GCA_001021555_00092"/>
<evidence type="ECO:0000313" key="8">
    <source>
        <dbReference type="EMBL" id="KLI65007.1"/>
    </source>
</evidence>
<dbReference type="SUPFAM" id="SSF57716">
    <property type="entry name" value="Glucocorticoid receptor-like (DNA-binding domain)"/>
    <property type="match status" value="1"/>
</dbReference>
<sequence>MDNTAPYKATLEATLTELQTRLSRIERDLDEPHDPDSSERAVQMEDDDSLEAQARLVSREIASTRQALGRIASGEYGQCVQCGEEISEGRLNARPEAALCITCAQKG</sequence>
<evidence type="ECO:0000256" key="1">
    <source>
        <dbReference type="ARBA" id="ARBA00022723"/>
    </source>
</evidence>
<feature type="compositionally biased region" description="Basic and acidic residues" evidence="5">
    <location>
        <begin position="25"/>
        <end position="43"/>
    </location>
</feature>
<dbReference type="EMBL" id="LBHU01000001">
    <property type="protein sequence ID" value="KLI65007.1"/>
    <property type="molecule type" value="Genomic_DNA"/>
</dbReference>
<keyword evidence="1" id="KW-0479">Metal-binding</keyword>
<dbReference type="Proteomes" id="UP000053455">
    <property type="component" value="Unassembled WGS sequence"/>
</dbReference>
<dbReference type="PANTHER" id="PTHR33823">
    <property type="entry name" value="RNA POLYMERASE-BINDING TRANSCRIPTION FACTOR DKSA-RELATED"/>
    <property type="match status" value="1"/>
</dbReference>
<accession>A0A0H0XST3</accession>
<keyword evidence="3" id="KW-0862">Zinc</keyword>
<dbReference type="Pfam" id="PF01258">
    <property type="entry name" value="zf-dskA_traR"/>
    <property type="match status" value="1"/>
</dbReference>
<dbReference type="RefSeq" id="WP_047092878.1">
    <property type="nucleotide sequence ID" value="NZ_LBHU01000001.1"/>
</dbReference>
<evidence type="ECO:0000256" key="4">
    <source>
        <dbReference type="PROSITE-ProRule" id="PRU00510"/>
    </source>
</evidence>
<reference evidence="8 9" key="1">
    <citation type="submission" date="2015-04" db="EMBL/GenBank/DDBJ databases">
        <title>The draft genome sequence of Erythrobacter marinus HWDM-33.</title>
        <authorList>
            <person name="Zhuang L."/>
            <person name="Liu Y."/>
            <person name="Shao Z."/>
        </authorList>
    </citation>
    <scope>NUCLEOTIDE SEQUENCE [LARGE SCALE GENOMIC DNA]</scope>
    <source>
        <strain evidence="8 9">HWDM-33</strain>
    </source>
</reference>
<feature type="domain" description="Zinc finger DksA/TraR C4-type" evidence="6">
    <location>
        <begin position="74"/>
        <end position="106"/>
    </location>
</feature>
<dbReference type="PROSITE" id="PS51128">
    <property type="entry name" value="ZF_DKSA_2"/>
    <property type="match status" value="1"/>
</dbReference>
<evidence type="ECO:0000256" key="3">
    <source>
        <dbReference type="ARBA" id="ARBA00022833"/>
    </source>
</evidence>
<feature type="region of interest" description="Disordered" evidence="5">
    <location>
        <begin position="25"/>
        <end position="50"/>
    </location>
</feature>
<keyword evidence="9" id="KW-1185">Reference proteome</keyword>
<evidence type="ECO:0000256" key="5">
    <source>
        <dbReference type="SAM" id="MobiDB-lite"/>
    </source>
</evidence>
<dbReference type="PATRIC" id="fig|874156.12.peg.1222"/>
<feature type="domain" description="DnaK suppressor protein-like N-terminal" evidence="7">
    <location>
        <begin position="7"/>
        <end position="71"/>
    </location>
</feature>
<gene>
    <name evidence="8" type="ORF">AAV99_05900</name>
</gene>
<dbReference type="InterPro" id="IPR048487">
    <property type="entry name" value="DksA-like_N"/>
</dbReference>
<evidence type="ECO:0000313" key="9">
    <source>
        <dbReference type="Proteomes" id="UP000053455"/>
    </source>
</evidence>
<evidence type="ECO:0000259" key="6">
    <source>
        <dbReference type="Pfam" id="PF01258"/>
    </source>
</evidence>
<keyword evidence="2" id="KW-0863">Zinc-finger</keyword>
<evidence type="ECO:0000259" key="7">
    <source>
        <dbReference type="Pfam" id="PF21173"/>
    </source>
</evidence>
<dbReference type="InterPro" id="IPR000962">
    <property type="entry name" value="Znf_DskA_TraR"/>
</dbReference>
<dbReference type="GO" id="GO:0008270">
    <property type="term" value="F:zinc ion binding"/>
    <property type="evidence" value="ECO:0007669"/>
    <property type="project" value="UniProtKB-KW"/>
</dbReference>
<proteinExistence type="predicted"/>
<dbReference type="Gene3D" id="1.20.120.910">
    <property type="entry name" value="DksA, coiled-coil domain"/>
    <property type="match status" value="1"/>
</dbReference>
<dbReference type="Pfam" id="PF21173">
    <property type="entry name" value="DksA-like_N"/>
    <property type="match status" value="1"/>
</dbReference>
<feature type="zinc finger region" description="dksA C4-type" evidence="4">
    <location>
        <begin position="79"/>
        <end position="103"/>
    </location>
</feature>
<name>A0A0H0XST3_9SPHN</name>